<comment type="caution">
    <text evidence="2">The sequence shown here is derived from an EMBL/GenBank/DDBJ whole genome shotgun (WGS) entry which is preliminary data.</text>
</comment>
<dbReference type="OrthoDB" id="9808633at2"/>
<dbReference type="SUPFAM" id="SSF53448">
    <property type="entry name" value="Nucleotide-diphospho-sugar transferases"/>
    <property type="match status" value="1"/>
</dbReference>
<dbReference type="EMBL" id="LNYI01000033">
    <property type="protein sequence ID" value="KTD20907.1"/>
    <property type="molecule type" value="Genomic_DNA"/>
</dbReference>
<dbReference type="eggNOG" id="COG1215">
    <property type="taxonomic scope" value="Bacteria"/>
</dbReference>
<accession>A0A0W0VLA3</accession>
<dbReference type="PATRIC" id="fig|45067.4.peg.1716"/>
<protein>
    <submittedName>
        <fullName evidence="2">Glycosyltransferase</fullName>
    </submittedName>
</protein>
<proteinExistence type="predicted"/>
<dbReference type="InterPro" id="IPR001173">
    <property type="entry name" value="Glyco_trans_2-like"/>
</dbReference>
<dbReference type="Pfam" id="PF00535">
    <property type="entry name" value="Glycos_transf_2"/>
    <property type="match status" value="1"/>
</dbReference>
<dbReference type="RefSeq" id="WP_051546060.1">
    <property type="nucleotide sequence ID" value="NZ_CAAAJD010000002.1"/>
</dbReference>
<dbReference type="GO" id="GO:0016740">
    <property type="term" value="F:transferase activity"/>
    <property type="evidence" value="ECO:0007669"/>
    <property type="project" value="UniProtKB-KW"/>
</dbReference>
<dbReference type="Proteomes" id="UP000054869">
    <property type="component" value="Unassembled WGS sequence"/>
</dbReference>
<sequence>MLSKTYPVLVIPAYNPDQRLIELLQEHKQLGWEQECIIVNDGSNKKSMPIFTELERASYIVLHHPQNMGKGAALKTAMKYYLKVFSILSPGMITADADGQHGIKDIVTLSKQFQQEPEKLHLGVRQITQGDVPLRSKIGNALTKFLFNLITNSRIRDTQTGLRCIPLGLVRHLVERSTNRYEFELEMLFIARKHHFQIKQTPIETIYIDNNKGSHFNPLLDSLRICFIFFRFLGWRFPRNVLKSNPKQEAPKA</sequence>
<evidence type="ECO:0000259" key="1">
    <source>
        <dbReference type="Pfam" id="PF00535"/>
    </source>
</evidence>
<dbReference type="CDD" id="cd04179">
    <property type="entry name" value="DPM_DPG-synthase_like"/>
    <property type="match status" value="1"/>
</dbReference>
<dbReference type="PANTHER" id="PTHR10859:SF114">
    <property type="entry name" value="DOLICHOL-PHOSPHATE MANNOSYLTRANSFERASE"/>
    <property type="match status" value="1"/>
</dbReference>
<dbReference type="GO" id="GO:0006487">
    <property type="term" value="P:protein N-linked glycosylation"/>
    <property type="evidence" value="ECO:0007669"/>
    <property type="project" value="TreeGrafter"/>
</dbReference>
<dbReference type="Gene3D" id="3.90.550.10">
    <property type="entry name" value="Spore Coat Polysaccharide Biosynthesis Protein SpsA, Chain A"/>
    <property type="match status" value="1"/>
</dbReference>
<keyword evidence="3" id="KW-1185">Reference proteome</keyword>
<dbReference type="AlphaFoldDB" id="A0A0W0VLA3"/>
<dbReference type="STRING" id="45067.Llan_1637"/>
<reference evidence="2 3" key="1">
    <citation type="submission" date="2015-11" db="EMBL/GenBank/DDBJ databases">
        <title>Genomic analysis of 38 Legionella species identifies large and diverse effector repertoires.</title>
        <authorList>
            <person name="Burstein D."/>
            <person name="Amaro F."/>
            <person name="Zusman T."/>
            <person name="Lifshitz Z."/>
            <person name="Cohen O."/>
            <person name="Gilbert J.A."/>
            <person name="Pupko T."/>
            <person name="Shuman H.A."/>
            <person name="Segal G."/>
        </authorList>
    </citation>
    <scope>NUCLEOTIDE SEQUENCE [LARGE SCALE GENOMIC DNA]</scope>
    <source>
        <strain evidence="2 3">ATCC 49751</strain>
    </source>
</reference>
<dbReference type="PANTHER" id="PTHR10859">
    <property type="entry name" value="GLYCOSYL TRANSFERASE"/>
    <property type="match status" value="1"/>
</dbReference>
<evidence type="ECO:0000313" key="2">
    <source>
        <dbReference type="EMBL" id="KTD20907.1"/>
    </source>
</evidence>
<name>A0A0W0VLA3_9GAMM</name>
<keyword evidence="2" id="KW-0808">Transferase</keyword>
<organism evidence="2 3">
    <name type="scientific">Legionella lansingensis</name>
    <dbReference type="NCBI Taxonomy" id="45067"/>
    <lineage>
        <taxon>Bacteria</taxon>
        <taxon>Pseudomonadati</taxon>
        <taxon>Pseudomonadota</taxon>
        <taxon>Gammaproteobacteria</taxon>
        <taxon>Legionellales</taxon>
        <taxon>Legionellaceae</taxon>
        <taxon>Legionella</taxon>
    </lineage>
</organism>
<evidence type="ECO:0000313" key="3">
    <source>
        <dbReference type="Proteomes" id="UP000054869"/>
    </source>
</evidence>
<dbReference type="InterPro" id="IPR029044">
    <property type="entry name" value="Nucleotide-diphossugar_trans"/>
</dbReference>
<feature type="domain" description="Glycosyltransferase 2-like" evidence="1">
    <location>
        <begin position="9"/>
        <end position="154"/>
    </location>
</feature>
<gene>
    <name evidence="2" type="ORF">Llan_1637</name>
</gene>